<dbReference type="AlphaFoldDB" id="A0AAU9XZ42"/>
<protein>
    <submittedName>
        <fullName evidence="1">Uncharacterized protein</fullName>
    </submittedName>
</protein>
<dbReference type="Proteomes" id="UP001159428">
    <property type="component" value="Unassembled WGS sequence"/>
</dbReference>
<proteinExistence type="predicted"/>
<reference evidence="1 2" key="1">
    <citation type="submission" date="2022-05" db="EMBL/GenBank/DDBJ databases">
        <authorList>
            <consortium name="Genoscope - CEA"/>
            <person name="William W."/>
        </authorList>
    </citation>
    <scope>NUCLEOTIDE SEQUENCE [LARGE SCALE GENOMIC DNA]</scope>
</reference>
<gene>
    <name evidence="1" type="ORF">PMEA_00032306</name>
</gene>
<name>A0AAU9XZ42_9CNID</name>
<evidence type="ECO:0000313" key="2">
    <source>
        <dbReference type="Proteomes" id="UP001159428"/>
    </source>
</evidence>
<keyword evidence="2" id="KW-1185">Reference proteome</keyword>
<comment type="caution">
    <text evidence="1">The sequence shown here is derived from an EMBL/GenBank/DDBJ whole genome shotgun (WGS) entry which is preliminary data.</text>
</comment>
<accession>A0AAU9XZ42</accession>
<evidence type="ECO:0000313" key="1">
    <source>
        <dbReference type="EMBL" id="CAH3160211.1"/>
    </source>
</evidence>
<dbReference type="EMBL" id="CALNXJ010000074">
    <property type="protein sequence ID" value="CAH3160211.1"/>
    <property type="molecule type" value="Genomic_DNA"/>
</dbReference>
<organism evidence="1 2">
    <name type="scientific">Pocillopora meandrina</name>
    <dbReference type="NCBI Taxonomy" id="46732"/>
    <lineage>
        <taxon>Eukaryota</taxon>
        <taxon>Metazoa</taxon>
        <taxon>Cnidaria</taxon>
        <taxon>Anthozoa</taxon>
        <taxon>Hexacorallia</taxon>
        <taxon>Scleractinia</taxon>
        <taxon>Astrocoeniina</taxon>
        <taxon>Pocilloporidae</taxon>
        <taxon>Pocillopora</taxon>
    </lineage>
</organism>
<sequence>MLLQHHDRLNLESSIEASFWAICLVAFYDMFRKSHLLPMSPTSFDPRKQLTKADFKIFSWGALINIRWSKTIQFHEHVVEILLPRIPRAPLCPTAAIVNALRFTASGSSTCSQAFNWSDDRQPVQVFSYGSFVSFLRTHATSLSFDP</sequence>